<dbReference type="AlphaFoldDB" id="A0A380S7J7"/>
<evidence type="ECO:0000313" key="12">
    <source>
        <dbReference type="Proteomes" id="UP000255423"/>
    </source>
</evidence>
<evidence type="ECO:0000256" key="3">
    <source>
        <dbReference type="ARBA" id="ARBA00022438"/>
    </source>
</evidence>
<dbReference type="RefSeq" id="WP_109573174.1">
    <property type="nucleotide sequence ID" value="NZ_UHJL01000003.1"/>
</dbReference>
<dbReference type="Proteomes" id="UP000255423">
    <property type="component" value="Unassembled WGS sequence"/>
</dbReference>
<evidence type="ECO:0000256" key="8">
    <source>
        <dbReference type="ARBA" id="ARBA00023049"/>
    </source>
</evidence>
<dbReference type="InterPro" id="IPR023358">
    <property type="entry name" value="Peptidase_M18_dom2"/>
</dbReference>
<keyword evidence="4 9" id="KW-0645">Protease</keyword>
<sequence>MEFFDFLNTAVTPYHTVDALKSFFKANSFAEIGLAANYEPAKAYFVCREGSVIAFRTPKQWCDTSKFRIALAHTDFPTLKISPNPDGMNAGVCTLHTEVYGSPLYTSWLDRDLGYAGMLAYVDSADKSNTLKTKLFRGDKLFRIPQLAVHLNRGVNQDGLKVNPQVDFNALWTGASGSSVSENRKNLFVKALEKELPEGARLIDFDVQLFDAQPANRGGFNDEWIYSGRLDNLSSCHAIAEAIVGAKSAESDCLVACFFNNEEVGSTTREGAASNFLKSVLDSIASLQNDCHPGVREHDRAQAPLSSTLAESIALSIDMAHAEHPNHTEKHEPNHAPLLGKGIVLKTNSQKRYASDLMSSAQLRLLCEKAKIPLQVFIMRNDMPCGSTVGPTVSANLGIPTVDIGEPMLSMHSIREMMATSDHADMIKLVEALFC</sequence>
<dbReference type="PANTHER" id="PTHR28570:SF3">
    <property type="entry name" value="ASPARTYL AMINOPEPTIDASE"/>
    <property type="match status" value="1"/>
</dbReference>
<evidence type="ECO:0000256" key="9">
    <source>
        <dbReference type="RuleBase" id="RU004386"/>
    </source>
</evidence>
<dbReference type="GO" id="GO:0006508">
    <property type="term" value="P:proteolysis"/>
    <property type="evidence" value="ECO:0007669"/>
    <property type="project" value="UniProtKB-KW"/>
</dbReference>
<keyword evidence="5 9" id="KW-0479">Metal-binding</keyword>
<comment type="similarity">
    <text evidence="2 9">Belongs to the peptidase M18 family.</text>
</comment>
<keyword evidence="7 9" id="KW-0862">Zinc</keyword>
<dbReference type="InterPro" id="IPR001948">
    <property type="entry name" value="Peptidase_M18"/>
</dbReference>
<evidence type="ECO:0000256" key="6">
    <source>
        <dbReference type="ARBA" id="ARBA00022801"/>
    </source>
</evidence>
<dbReference type="SUPFAM" id="SSF53187">
    <property type="entry name" value="Zn-dependent exopeptidases"/>
    <property type="match status" value="1"/>
</dbReference>
<dbReference type="PANTHER" id="PTHR28570">
    <property type="entry name" value="ASPARTYL AMINOPEPTIDASE"/>
    <property type="match status" value="1"/>
</dbReference>
<dbReference type="EC" id="3.4.11.-" evidence="10"/>
<evidence type="ECO:0000256" key="10">
    <source>
        <dbReference type="RuleBase" id="RU004387"/>
    </source>
</evidence>
<dbReference type="NCBIfam" id="NF002759">
    <property type="entry name" value="PRK02813.1"/>
    <property type="match status" value="1"/>
</dbReference>
<dbReference type="Gene3D" id="2.30.250.10">
    <property type="entry name" value="Aminopeptidase i, Domain 2"/>
    <property type="match status" value="1"/>
</dbReference>
<evidence type="ECO:0000313" key="11">
    <source>
        <dbReference type="EMBL" id="SUQ24780.1"/>
    </source>
</evidence>
<evidence type="ECO:0000256" key="2">
    <source>
        <dbReference type="ARBA" id="ARBA00008290"/>
    </source>
</evidence>
<reference evidence="11 12" key="1">
    <citation type="submission" date="2017-08" db="EMBL/GenBank/DDBJ databases">
        <authorList>
            <person name="de Groot N.N."/>
        </authorList>
    </citation>
    <scope>NUCLEOTIDE SEQUENCE [LARGE SCALE GENOMIC DNA]</scope>
    <source>
        <strain evidence="11 12">HM2</strain>
    </source>
</reference>
<keyword evidence="8 9" id="KW-0482">Metalloprotease</keyword>
<evidence type="ECO:0000256" key="1">
    <source>
        <dbReference type="ARBA" id="ARBA00001947"/>
    </source>
</evidence>
<dbReference type="EMBL" id="UHJL01000003">
    <property type="protein sequence ID" value="SUQ24780.1"/>
    <property type="molecule type" value="Genomic_DNA"/>
</dbReference>
<dbReference type="GO" id="GO:0004177">
    <property type="term" value="F:aminopeptidase activity"/>
    <property type="evidence" value="ECO:0007669"/>
    <property type="project" value="UniProtKB-KW"/>
</dbReference>
<dbReference type="GO" id="GO:0008237">
    <property type="term" value="F:metallopeptidase activity"/>
    <property type="evidence" value="ECO:0007669"/>
    <property type="project" value="UniProtKB-KW"/>
</dbReference>
<name>A0A380S7J7_FIBSU</name>
<keyword evidence="3 9" id="KW-0031">Aminopeptidase</keyword>
<dbReference type="Gene3D" id="3.40.630.10">
    <property type="entry name" value="Zn peptidases"/>
    <property type="match status" value="1"/>
</dbReference>
<gene>
    <name evidence="11" type="ORF">SAMN05661053_2194</name>
</gene>
<organism evidence="11 12">
    <name type="scientific">Fibrobacter succinogenes</name>
    <name type="common">Bacteroides succinogenes</name>
    <dbReference type="NCBI Taxonomy" id="833"/>
    <lineage>
        <taxon>Bacteria</taxon>
        <taxon>Pseudomonadati</taxon>
        <taxon>Fibrobacterota</taxon>
        <taxon>Fibrobacteria</taxon>
        <taxon>Fibrobacterales</taxon>
        <taxon>Fibrobacteraceae</taxon>
        <taxon>Fibrobacter</taxon>
    </lineage>
</organism>
<dbReference type="PRINTS" id="PR00932">
    <property type="entry name" value="AMINO1PTASE"/>
</dbReference>
<evidence type="ECO:0000256" key="7">
    <source>
        <dbReference type="ARBA" id="ARBA00022833"/>
    </source>
</evidence>
<dbReference type="Pfam" id="PF02127">
    <property type="entry name" value="Peptidase_M18"/>
    <property type="match status" value="1"/>
</dbReference>
<accession>A0A380S7J7</accession>
<comment type="cofactor">
    <cofactor evidence="1 10">
        <name>Zn(2+)</name>
        <dbReference type="ChEBI" id="CHEBI:29105"/>
    </cofactor>
</comment>
<proteinExistence type="inferred from homology"/>
<dbReference type="SUPFAM" id="SSF101821">
    <property type="entry name" value="Aminopeptidase/glucanase lid domain"/>
    <property type="match status" value="1"/>
</dbReference>
<evidence type="ECO:0000256" key="5">
    <source>
        <dbReference type="ARBA" id="ARBA00022723"/>
    </source>
</evidence>
<keyword evidence="6 9" id="KW-0378">Hydrolase</keyword>
<dbReference type="GO" id="GO:0008270">
    <property type="term" value="F:zinc ion binding"/>
    <property type="evidence" value="ECO:0007669"/>
    <property type="project" value="InterPro"/>
</dbReference>
<evidence type="ECO:0000256" key="4">
    <source>
        <dbReference type="ARBA" id="ARBA00022670"/>
    </source>
</evidence>
<protein>
    <recommendedName>
        <fullName evidence="10">M18 family aminopeptidase</fullName>
        <ecNumber evidence="10">3.4.11.-</ecNumber>
    </recommendedName>
</protein>
<dbReference type="GO" id="GO:0005737">
    <property type="term" value="C:cytoplasm"/>
    <property type="evidence" value="ECO:0007669"/>
    <property type="project" value="UniProtKB-ARBA"/>
</dbReference>